<proteinExistence type="predicted"/>
<gene>
    <name evidence="2" type="ORF">COV34_00240</name>
</gene>
<keyword evidence="1" id="KW-0812">Transmembrane</keyword>
<dbReference type="EMBL" id="PCXL01000006">
    <property type="protein sequence ID" value="PIR38856.1"/>
    <property type="molecule type" value="Genomic_DNA"/>
</dbReference>
<accession>A0A2H0QXY3</accession>
<dbReference type="Proteomes" id="UP000231333">
    <property type="component" value="Unassembled WGS sequence"/>
</dbReference>
<reference evidence="2 3" key="1">
    <citation type="submission" date="2017-09" db="EMBL/GenBank/DDBJ databases">
        <title>Depth-based differentiation of microbial function through sediment-hosted aquifers and enrichment of novel symbionts in the deep terrestrial subsurface.</title>
        <authorList>
            <person name="Probst A.J."/>
            <person name="Ladd B."/>
            <person name="Jarett J.K."/>
            <person name="Geller-Mcgrath D.E."/>
            <person name="Sieber C.M."/>
            <person name="Emerson J.B."/>
            <person name="Anantharaman K."/>
            <person name="Thomas B.C."/>
            <person name="Malmstrom R."/>
            <person name="Stieglmeier M."/>
            <person name="Klingl A."/>
            <person name="Woyke T."/>
            <person name="Ryan C.M."/>
            <person name="Banfield J.F."/>
        </authorList>
    </citation>
    <scope>NUCLEOTIDE SEQUENCE [LARGE SCALE GENOMIC DNA]</scope>
    <source>
        <strain evidence="2">CG10_big_fil_rev_8_21_14_0_10_42_12</strain>
    </source>
</reference>
<feature type="transmembrane region" description="Helical" evidence="1">
    <location>
        <begin position="6"/>
        <end position="25"/>
    </location>
</feature>
<protein>
    <recommendedName>
        <fullName evidence="4">Pilus assembly protein PilO</fullName>
    </recommendedName>
</protein>
<evidence type="ECO:0000256" key="1">
    <source>
        <dbReference type="SAM" id="Phobius"/>
    </source>
</evidence>
<keyword evidence="1" id="KW-1133">Transmembrane helix</keyword>
<evidence type="ECO:0008006" key="4">
    <source>
        <dbReference type="Google" id="ProtNLM"/>
    </source>
</evidence>
<dbReference type="Gene3D" id="3.30.70.60">
    <property type="match status" value="1"/>
</dbReference>
<name>A0A2H0QXY3_9BACT</name>
<evidence type="ECO:0000313" key="3">
    <source>
        <dbReference type="Proteomes" id="UP000231333"/>
    </source>
</evidence>
<dbReference type="AlphaFoldDB" id="A0A2H0QXY3"/>
<sequence>MKNFLSPVLLVLVAVIGYFYILPAYDHVALLKDKRDKHVELLDSIQSIGTKISNLEAQYNSFAPRERGLLTRLIPREAREAVIVNDLTALAEIHNLSVTAVTFEKAASDEGQQAIGEADDSLFGSRYATWDSVVTVQGTYDGFKGFLTDLGRSIRIADVSHIKIAQSETGGRSLTEYQITITIYSLE</sequence>
<comment type="caution">
    <text evidence="2">The sequence shown here is derived from an EMBL/GenBank/DDBJ whole genome shotgun (WGS) entry which is preliminary data.</text>
</comment>
<organism evidence="2 3">
    <name type="scientific">Candidatus Zambryskibacteria bacterium CG10_big_fil_rev_8_21_14_0_10_42_12</name>
    <dbReference type="NCBI Taxonomy" id="1975115"/>
    <lineage>
        <taxon>Bacteria</taxon>
        <taxon>Candidatus Zambryskiibacteriota</taxon>
    </lineage>
</organism>
<evidence type="ECO:0000313" key="2">
    <source>
        <dbReference type="EMBL" id="PIR38856.1"/>
    </source>
</evidence>
<dbReference type="InterPro" id="IPR014717">
    <property type="entry name" value="Transl_elong_EF1B/ribsomal_bS6"/>
</dbReference>
<keyword evidence="1" id="KW-0472">Membrane</keyword>